<dbReference type="AlphaFoldDB" id="A0A6A3NTV3"/>
<accession>A0A6A3NTV3</accession>
<feature type="region of interest" description="Disordered" evidence="2">
    <location>
        <begin position="311"/>
        <end position="348"/>
    </location>
</feature>
<dbReference type="SUPFAM" id="SSF57756">
    <property type="entry name" value="Retrovirus zinc finger-like domains"/>
    <property type="match status" value="1"/>
</dbReference>
<evidence type="ECO:0000256" key="2">
    <source>
        <dbReference type="SAM" id="MobiDB-lite"/>
    </source>
</evidence>
<dbReference type="InterPro" id="IPR036875">
    <property type="entry name" value="Znf_CCHC_sf"/>
</dbReference>
<dbReference type="OrthoDB" id="128142at2759"/>
<dbReference type="InterPro" id="IPR001878">
    <property type="entry name" value="Znf_CCHC"/>
</dbReference>
<comment type="caution">
    <text evidence="4">The sequence shown here is derived from an EMBL/GenBank/DDBJ whole genome shotgun (WGS) entry which is preliminary data.</text>
</comment>
<dbReference type="SMART" id="SM00343">
    <property type="entry name" value="ZnF_C2HC"/>
    <property type="match status" value="1"/>
</dbReference>
<dbReference type="GO" id="GO:0008270">
    <property type="term" value="F:zinc ion binding"/>
    <property type="evidence" value="ECO:0007669"/>
    <property type="project" value="UniProtKB-KW"/>
</dbReference>
<dbReference type="Pfam" id="PF14223">
    <property type="entry name" value="Retrotran_gag_2"/>
    <property type="match status" value="1"/>
</dbReference>
<evidence type="ECO:0000313" key="4">
    <source>
        <dbReference type="EMBL" id="KAE9048978.1"/>
    </source>
</evidence>
<keyword evidence="1" id="KW-0862">Zinc</keyword>
<proteinExistence type="predicted"/>
<dbReference type="Gene3D" id="4.10.60.10">
    <property type="entry name" value="Zinc finger, CCHC-type"/>
    <property type="match status" value="1"/>
</dbReference>
<gene>
    <name evidence="4" type="ORF">PR002_g115</name>
</gene>
<feature type="compositionally biased region" description="Basic and acidic residues" evidence="2">
    <location>
        <begin position="322"/>
        <end position="337"/>
    </location>
</feature>
<feature type="region of interest" description="Disordered" evidence="2">
    <location>
        <begin position="53"/>
        <end position="74"/>
    </location>
</feature>
<organism evidence="4 5">
    <name type="scientific">Phytophthora rubi</name>
    <dbReference type="NCBI Taxonomy" id="129364"/>
    <lineage>
        <taxon>Eukaryota</taxon>
        <taxon>Sar</taxon>
        <taxon>Stramenopiles</taxon>
        <taxon>Oomycota</taxon>
        <taxon>Peronosporomycetes</taxon>
        <taxon>Peronosporales</taxon>
        <taxon>Peronosporaceae</taxon>
        <taxon>Phytophthora</taxon>
    </lineage>
</organism>
<protein>
    <recommendedName>
        <fullName evidence="3">CCHC-type domain-containing protein</fullName>
    </recommendedName>
</protein>
<dbReference type="GO" id="GO:0003676">
    <property type="term" value="F:nucleic acid binding"/>
    <property type="evidence" value="ECO:0007669"/>
    <property type="project" value="InterPro"/>
</dbReference>
<evidence type="ECO:0000259" key="3">
    <source>
        <dbReference type="PROSITE" id="PS50158"/>
    </source>
</evidence>
<evidence type="ECO:0000256" key="1">
    <source>
        <dbReference type="PROSITE-ProRule" id="PRU00047"/>
    </source>
</evidence>
<keyword evidence="1" id="KW-0863">Zinc-finger</keyword>
<feature type="compositionally biased region" description="Basic residues" evidence="2">
    <location>
        <begin position="243"/>
        <end position="253"/>
    </location>
</feature>
<dbReference type="Proteomes" id="UP000435112">
    <property type="component" value="Unassembled WGS sequence"/>
</dbReference>
<keyword evidence="1" id="KW-0479">Metal-binding</keyword>
<feature type="region of interest" description="Disordered" evidence="2">
    <location>
        <begin position="221"/>
        <end position="263"/>
    </location>
</feature>
<reference evidence="4 5" key="1">
    <citation type="submission" date="2018-09" db="EMBL/GenBank/DDBJ databases">
        <title>Genomic investigation of the strawberry pathogen Phytophthora fragariae indicates pathogenicity is determined by transcriptional variation in three key races.</title>
        <authorList>
            <person name="Adams T.M."/>
            <person name="Armitage A.D."/>
            <person name="Sobczyk M.K."/>
            <person name="Bates H.J."/>
            <person name="Dunwell J.M."/>
            <person name="Nellist C.F."/>
            <person name="Harrison R.J."/>
        </authorList>
    </citation>
    <scope>NUCLEOTIDE SEQUENCE [LARGE SCALE GENOMIC DNA]</scope>
    <source>
        <strain evidence="4 5">SCRP324</strain>
    </source>
</reference>
<dbReference type="PROSITE" id="PS50158">
    <property type="entry name" value="ZF_CCHC"/>
    <property type="match status" value="1"/>
</dbReference>
<evidence type="ECO:0000313" key="5">
    <source>
        <dbReference type="Proteomes" id="UP000435112"/>
    </source>
</evidence>
<feature type="domain" description="CCHC-type" evidence="3">
    <location>
        <begin position="268"/>
        <end position="284"/>
    </location>
</feature>
<sequence length="374" mass="41331">MMSGTTNATSGKLKASLEVNVKGVPINWNGEHWDFDKALMMSNFEEDDLEEIATGKAQPPDPSASDADKSKWKKSPATNKRLILGSVSLALAQRVMQKASGTEMWKTLEENFEAAKNKTLFVHQLHQLVHELRNIRARRDDDMNLHLGKMYDLRARLATVKCTVDDLDMVDALLKSLPQHAKYQRLTEMVTLNPGAAYSVGDVRDLFLVAAAQLKEESYEFSGGRVENGGSRTGGGYANAGKAGRKKNHKSKQHQQQPDSSEGSVNVKCFLCKQKGHIKKYCPELNGKKEASGAEVSKSISRCDDVSKPVYRQSQPAGKTDSVQREVLKGSSDHEEVMPPEEGGESKQVVEVAEYNPRRWVYDTGASTHIVGPK</sequence>
<dbReference type="EMBL" id="QXFU01000003">
    <property type="protein sequence ID" value="KAE9048978.1"/>
    <property type="molecule type" value="Genomic_DNA"/>
</dbReference>
<name>A0A6A3NTV3_9STRA</name>